<keyword evidence="7" id="KW-1185">Reference proteome</keyword>
<dbReference type="Gene3D" id="3.40.50.790">
    <property type="match status" value="1"/>
</dbReference>
<dbReference type="RefSeq" id="XP_043051523.1">
    <property type="nucleotide sequence ID" value="XM_043193135.1"/>
</dbReference>
<dbReference type="PROSITE" id="PS50238">
    <property type="entry name" value="RHOGAP"/>
    <property type="match status" value="1"/>
</dbReference>
<dbReference type="CDD" id="cd00403">
    <property type="entry name" value="Ribosomal_L1"/>
    <property type="match status" value="1"/>
</dbReference>
<dbReference type="InterPro" id="IPR023673">
    <property type="entry name" value="Ribosomal_uL1_CS"/>
</dbReference>
<dbReference type="SUPFAM" id="SSF56808">
    <property type="entry name" value="Ribosomal protein L1"/>
    <property type="match status" value="1"/>
</dbReference>
<dbReference type="Gene3D" id="3.30.190.20">
    <property type="match status" value="1"/>
</dbReference>
<dbReference type="GO" id="GO:0003735">
    <property type="term" value="F:structural constituent of ribosome"/>
    <property type="evidence" value="ECO:0007669"/>
    <property type="project" value="TreeGrafter"/>
</dbReference>
<dbReference type="Pfam" id="PF00687">
    <property type="entry name" value="Ribosomal_L1"/>
    <property type="match status" value="1"/>
</dbReference>
<evidence type="ECO:0000256" key="2">
    <source>
        <dbReference type="ARBA" id="ARBA00022980"/>
    </source>
</evidence>
<comment type="caution">
    <text evidence="6">The sequence shown here is derived from an EMBL/GenBank/DDBJ whole genome shotgun (WGS) entry which is preliminary data.</text>
</comment>
<dbReference type="PROSITE" id="PS01199">
    <property type="entry name" value="RIBOSOMAL_L1"/>
    <property type="match status" value="1"/>
</dbReference>
<evidence type="ECO:0000256" key="4">
    <source>
        <dbReference type="SAM" id="Coils"/>
    </source>
</evidence>
<name>A0A9P8AKM3_9ASCO</name>
<organism evidence="6 7">
    <name type="scientific">Scheffersomyces spartinae</name>
    <dbReference type="NCBI Taxonomy" id="45513"/>
    <lineage>
        <taxon>Eukaryota</taxon>
        <taxon>Fungi</taxon>
        <taxon>Dikarya</taxon>
        <taxon>Ascomycota</taxon>
        <taxon>Saccharomycotina</taxon>
        <taxon>Pichiomycetes</taxon>
        <taxon>Debaryomycetaceae</taxon>
        <taxon>Scheffersomyces</taxon>
    </lineage>
</organism>
<evidence type="ECO:0000313" key="7">
    <source>
        <dbReference type="Proteomes" id="UP000790833"/>
    </source>
</evidence>
<dbReference type="EMBL" id="JAHMUF010000002">
    <property type="protein sequence ID" value="KAG7195978.1"/>
    <property type="molecule type" value="Genomic_DNA"/>
</dbReference>
<evidence type="ECO:0000256" key="1">
    <source>
        <dbReference type="ARBA" id="ARBA00010531"/>
    </source>
</evidence>
<dbReference type="InterPro" id="IPR028364">
    <property type="entry name" value="Ribosomal_uL1/biogenesis"/>
</dbReference>
<dbReference type="Proteomes" id="UP000790833">
    <property type="component" value="Unassembled WGS sequence"/>
</dbReference>
<dbReference type="PANTHER" id="PTHR36427:SF3">
    <property type="entry name" value="LARGE RIBOSOMAL SUBUNIT PROTEIN UL1M"/>
    <property type="match status" value="1"/>
</dbReference>
<sequence length="665" mass="74006">MVDIDTFDRVPVDLTNDSWNSCDPRPPPIEVPKPLATLFQHIQSHPALGIFRINGSSKRISCLFELLGDLPHNSRDLLVMVEDPECTEWDNSYTIHDYCGCLKRLLYACYPELLTPRVTRRLTSQNRSNSFQYVIAQLHTPSNVHHSQMFLYLVFQLHLLVQNSISITKMTAHNYAIVFQPLFFNCETTETMTNATRLLESLIVNAPQVISQYYHYKPSLDEIEESSCSSEDEFYDVVQIGSFHNNNSMEKLSQTTLNNYSKLRRKSLIRLFKSSDSIDKPAYDNLTSIVASSPATVPTPASISASASYHHLSDIQKDAPPPLPSLVPPKRRISFFEKSNNKTKHRLSISSPVGVRVQSLPSLPLTPTSPTSNYKAQPCLETIPSANGSRRGETVEIPRISIRAFSTTAVVRDAATEAAKKQKKQDEAINAKVRARQLQKKKQKMRQAPELHPLYMEVPTALRYLRAAEVGQPSKKTTISMQFGLVSERGSKPLNGSVFFPRPVKESSAMILSLDESILQQAKDAGATITGGAELIDQIDAKEVDLDQISTCYATPDIVPQLARVAKRLGPKGLFPSVKQKTVDADVVGLMRSNLGAHKFKQKENKLALPIGRCDFSDKEIIDNIKAATKAIYDLQPPGTKKPVVIGQCHLSSTLGPSVVINIRN</sequence>
<dbReference type="InterPro" id="IPR000198">
    <property type="entry name" value="RhoGAP_dom"/>
</dbReference>
<dbReference type="InterPro" id="IPR016095">
    <property type="entry name" value="Ribosomal_uL1_3-a/b-sand"/>
</dbReference>
<dbReference type="SUPFAM" id="SSF48350">
    <property type="entry name" value="GTPase activation domain, GAP"/>
    <property type="match status" value="1"/>
</dbReference>
<dbReference type="Gene3D" id="1.10.555.10">
    <property type="entry name" value="Rho GTPase activation protein"/>
    <property type="match status" value="1"/>
</dbReference>
<evidence type="ECO:0000259" key="5">
    <source>
        <dbReference type="PROSITE" id="PS50238"/>
    </source>
</evidence>
<dbReference type="AlphaFoldDB" id="A0A9P8AKM3"/>
<dbReference type="InterPro" id="IPR023674">
    <property type="entry name" value="Ribosomal_uL1-like"/>
</dbReference>
<proteinExistence type="inferred from homology"/>
<feature type="domain" description="Rho-GAP" evidence="5">
    <location>
        <begin position="12"/>
        <end position="210"/>
    </location>
</feature>
<evidence type="ECO:0000313" key="6">
    <source>
        <dbReference type="EMBL" id="KAG7195978.1"/>
    </source>
</evidence>
<dbReference type="SMART" id="SM00324">
    <property type="entry name" value="RhoGAP"/>
    <property type="match status" value="1"/>
</dbReference>
<keyword evidence="4" id="KW-0175">Coiled coil</keyword>
<accession>A0A9P8AKM3</accession>
<keyword evidence="2 6" id="KW-0689">Ribosomal protein</keyword>
<dbReference type="InterPro" id="IPR008936">
    <property type="entry name" value="Rho_GTPase_activation_prot"/>
</dbReference>
<protein>
    <submittedName>
        <fullName evidence="6">Mitochondrial 54S ribosomal protein mrpl1</fullName>
    </submittedName>
</protein>
<dbReference type="GeneID" id="66115739"/>
<dbReference type="CDD" id="cd00159">
    <property type="entry name" value="RhoGAP"/>
    <property type="match status" value="1"/>
</dbReference>
<dbReference type="Pfam" id="PF00620">
    <property type="entry name" value="RhoGAP"/>
    <property type="match status" value="1"/>
</dbReference>
<dbReference type="GO" id="GO:0005762">
    <property type="term" value="C:mitochondrial large ribosomal subunit"/>
    <property type="evidence" value="ECO:0007669"/>
    <property type="project" value="TreeGrafter"/>
</dbReference>
<dbReference type="OrthoDB" id="1747252at2759"/>
<comment type="similarity">
    <text evidence="1">Belongs to the universal ribosomal protein uL1 family.</text>
</comment>
<reference evidence="6" key="1">
    <citation type="submission" date="2021-03" db="EMBL/GenBank/DDBJ databases">
        <authorList>
            <person name="Palmer J.M."/>
        </authorList>
    </citation>
    <scope>NUCLEOTIDE SEQUENCE</scope>
    <source>
        <strain evidence="6">ARV_011</strain>
    </source>
</reference>
<feature type="coiled-coil region" evidence="4">
    <location>
        <begin position="421"/>
        <end position="448"/>
    </location>
</feature>
<evidence type="ECO:0000256" key="3">
    <source>
        <dbReference type="ARBA" id="ARBA00023274"/>
    </source>
</evidence>
<dbReference type="GO" id="GO:0007165">
    <property type="term" value="P:signal transduction"/>
    <property type="evidence" value="ECO:0007669"/>
    <property type="project" value="InterPro"/>
</dbReference>
<dbReference type="PANTHER" id="PTHR36427">
    <property type="entry name" value="54S RIBOSOMAL PROTEIN L1, MITOCHONDRIAL"/>
    <property type="match status" value="1"/>
</dbReference>
<keyword evidence="3" id="KW-0687">Ribonucleoprotein</keyword>
<gene>
    <name evidence="6" type="primary">MRPL1</name>
    <name evidence="6" type="ORF">KQ657_002365</name>
</gene>